<sequence>MGQKCFKSESGGGSEARPATRLASQRAGLGSAGAVAVLGPVAGLAGTEN</sequence>
<reference evidence="2 3" key="1">
    <citation type="submission" date="2019-05" db="EMBL/GenBank/DDBJ databases">
        <title>Another draft genome of Portunus trituberculatus and its Hox gene families provides insights of decapod evolution.</title>
        <authorList>
            <person name="Jeong J.-H."/>
            <person name="Song I."/>
            <person name="Kim S."/>
            <person name="Choi T."/>
            <person name="Kim D."/>
            <person name="Ryu S."/>
            <person name="Kim W."/>
        </authorList>
    </citation>
    <scope>NUCLEOTIDE SEQUENCE [LARGE SCALE GENOMIC DNA]</scope>
    <source>
        <tissue evidence="2">Muscle</tissue>
    </source>
</reference>
<evidence type="ECO:0000256" key="1">
    <source>
        <dbReference type="SAM" id="MobiDB-lite"/>
    </source>
</evidence>
<comment type="caution">
    <text evidence="2">The sequence shown here is derived from an EMBL/GenBank/DDBJ whole genome shotgun (WGS) entry which is preliminary data.</text>
</comment>
<dbReference type="EMBL" id="VSRR010036929">
    <property type="protein sequence ID" value="MPC73506.1"/>
    <property type="molecule type" value="Genomic_DNA"/>
</dbReference>
<feature type="region of interest" description="Disordered" evidence="1">
    <location>
        <begin position="1"/>
        <end position="25"/>
    </location>
</feature>
<protein>
    <submittedName>
        <fullName evidence="2">Uncharacterized protein</fullName>
    </submittedName>
</protein>
<accession>A0A5B7HUW9</accession>
<organism evidence="2 3">
    <name type="scientific">Portunus trituberculatus</name>
    <name type="common">Swimming crab</name>
    <name type="synonym">Neptunus trituberculatus</name>
    <dbReference type="NCBI Taxonomy" id="210409"/>
    <lineage>
        <taxon>Eukaryota</taxon>
        <taxon>Metazoa</taxon>
        <taxon>Ecdysozoa</taxon>
        <taxon>Arthropoda</taxon>
        <taxon>Crustacea</taxon>
        <taxon>Multicrustacea</taxon>
        <taxon>Malacostraca</taxon>
        <taxon>Eumalacostraca</taxon>
        <taxon>Eucarida</taxon>
        <taxon>Decapoda</taxon>
        <taxon>Pleocyemata</taxon>
        <taxon>Brachyura</taxon>
        <taxon>Eubrachyura</taxon>
        <taxon>Portunoidea</taxon>
        <taxon>Portunidae</taxon>
        <taxon>Portuninae</taxon>
        <taxon>Portunus</taxon>
    </lineage>
</organism>
<dbReference type="Proteomes" id="UP000324222">
    <property type="component" value="Unassembled WGS sequence"/>
</dbReference>
<proteinExistence type="predicted"/>
<keyword evidence="3" id="KW-1185">Reference proteome</keyword>
<name>A0A5B7HUW9_PORTR</name>
<evidence type="ECO:0000313" key="2">
    <source>
        <dbReference type="EMBL" id="MPC73506.1"/>
    </source>
</evidence>
<gene>
    <name evidence="2" type="ORF">E2C01_067837</name>
</gene>
<evidence type="ECO:0000313" key="3">
    <source>
        <dbReference type="Proteomes" id="UP000324222"/>
    </source>
</evidence>
<dbReference type="AlphaFoldDB" id="A0A5B7HUW9"/>